<gene>
    <name evidence="2" type="ORF">FH972_023404</name>
</gene>
<dbReference type="GO" id="GO:0016491">
    <property type="term" value="F:oxidoreductase activity"/>
    <property type="evidence" value="ECO:0007669"/>
    <property type="project" value="InterPro"/>
</dbReference>
<dbReference type="PANTHER" id="PTHR13887">
    <property type="entry name" value="GLUTATHIONE S-TRANSFERASE KAPPA"/>
    <property type="match status" value="1"/>
</dbReference>
<sequence length="227" mass="25268">MQPTRRAMTKFNISVVSDAVCPWCYVGKRRMDAAIVQYKEKHPNSNDTFAVEWRPFYLDPNSPPKQSSDKREFFDNLFGPQRTTALFQRLDMVGKEVGINFKHGGKVGSSRDAHRMIHLAKTKGEDTQNAVVQNLFSAYFENEQDITKDDVLRKAAVDGGLDAAEVTDVLSSNKLADAVDNEVARASREAIHGVPHFSVNGKPAFSGAQDTDAFVQFLERVKAQEGS</sequence>
<proteinExistence type="predicted"/>
<dbReference type="Gene3D" id="3.40.30.10">
    <property type="entry name" value="Glutaredoxin"/>
    <property type="match status" value="1"/>
</dbReference>
<evidence type="ECO:0000313" key="3">
    <source>
        <dbReference type="Proteomes" id="UP000327013"/>
    </source>
</evidence>
<dbReference type="SUPFAM" id="SSF52833">
    <property type="entry name" value="Thioredoxin-like"/>
    <property type="match status" value="1"/>
</dbReference>
<feature type="domain" description="DSBA-like thioredoxin" evidence="1">
    <location>
        <begin position="13"/>
        <end position="218"/>
    </location>
</feature>
<evidence type="ECO:0000313" key="2">
    <source>
        <dbReference type="EMBL" id="KAB8346361.1"/>
    </source>
</evidence>
<dbReference type="InterPro" id="IPR036249">
    <property type="entry name" value="Thioredoxin-like_sf"/>
</dbReference>
<dbReference type="PANTHER" id="PTHR13887:SF41">
    <property type="entry name" value="THIOREDOXIN SUPERFAMILY PROTEIN"/>
    <property type="match status" value="1"/>
</dbReference>
<evidence type="ECO:0000259" key="1">
    <source>
        <dbReference type="Pfam" id="PF01323"/>
    </source>
</evidence>
<accession>A0A5N6KVF3</accession>
<dbReference type="EMBL" id="VIBQ01000013">
    <property type="protein sequence ID" value="KAB8346361.1"/>
    <property type="molecule type" value="Genomic_DNA"/>
</dbReference>
<dbReference type="Proteomes" id="UP000327013">
    <property type="component" value="Unassembled WGS sequence"/>
</dbReference>
<dbReference type="OrthoDB" id="1924903at2759"/>
<dbReference type="InterPro" id="IPR001853">
    <property type="entry name" value="DSBA-like_thioredoxin_dom"/>
</dbReference>
<dbReference type="AlphaFoldDB" id="A0A5N6KVF3"/>
<reference evidence="2 3" key="1">
    <citation type="submission" date="2019-06" db="EMBL/GenBank/DDBJ databases">
        <title>A chromosomal-level reference genome of Carpinus fangiana (Coryloideae, Betulaceae).</title>
        <authorList>
            <person name="Yang X."/>
            <person name="Wang Z."/>
            <person name="Zhang L."/>
            <person name="Hao G."/>
            <person name="Liu J."/>
            <person name="Yang Y."/>
        </authorList>
    </citation>
    <scope>NUCLEOTIDE SEQUENCE [LARGE SCALE GENOMIC DNA]</scope>
    <source>
        <strain evidence="2">Cfa_2016G</strain>
        <tissue evidence="2">Leaf</tissue>
    </source>
</reference>
<keyword evidence="3" id="KW-1185">Reference proteome</keyword>
<comment type="caution">
    <text evidence="2">The sequence shown here is derived from an EMBL/GenBank/DDBJ whole genome shotgun (WGS) entry which is preliminary data.</text>
</comment>
<dbReference type="Pfam" id="PF01323">
    <property type="entry name" value="DSBA"/>
    <property type="match status" value="1"/>
</dbReference>
<protein>
    <recommendedName>
        <fullName evidence="1">DSBA-like thioredoxin domain-containing protein</fullName>
    </recommendedName>
</protein>
<name>A0A5N6KVF3_9ROSI</name>
<organism evidence="2 3">
    <name type="scientific">Carpinus fangiana</name>
    <dbReference type="NCBI Taxonomy" id="176857"/>
    <lineage>
        <taxon>Eukaryota</taxon>
        <taxon>Viridiplantae</taxon>
        <taxon>Streptophyta</taxon>
        <taxon>Embryophyta</taxon>
        <taxon>Tracheophyta</taxon>
        <taxon>Spermatophyta</taxon>
        <taxon>Magnoliopsida</taxon>
        <taxon>eudicotyledons</taxon>
        <taxon>Gunneridae</taxon>
        <taxon>Pentapetalae</taxon>
        <taxon>rosids</taxon>
        <taxon>fabids</taxon>
        <taxon>Fagales</taxon>
        <taxon>Betulaceae</taxon>
        <taxon>Carpinus</taxon>
    </lineage>
</organism>
<dbReference type="CDD" id="cd03024">
    <property type="entry name" value="DsbA_FrnE"/>
    <property type="match status" value="1"/>
</dbReference>